<evidence type="ECO:0000313" key="1">
    <source>
        <dbReference type="EMBL" id="RJF93711.1"/>
    </source>
</evidence>
<evidence type="ECO:0008006" key="3">
    <source>
        <dbReference type="Google" id="ProtNLM"/>
    </source>
</evidence>
<reference evidence="1 2" key="1">
    <citation type="submission" date="2018-09" db="EMBL/GenBank/DDBJ databases">
        <authorList>
            <person name="Zhu H."/>
        </authorList>
    </citation>
    <scope>NUCLEOTIDE SEQUENCE [LARGE SCALE GENOMIC DNA]</scope>
    <source>
        <strain evidence="1 2">K2R01-6</strain>
    </source>
</reference>
<keyword evidence="2" id="KW-1185">Reference proteome</keyword>
<dbReference type="GO" id="GO:0019867">
    <property type="term" value="C:outer membrane"/>
    <property type="evidence" value="ECO:0007669"/>
    <property type="project" value="InterPro"/>
</dbReference>
<dbReference type="OrthoDB" id="7471538at2"/>
<sequence>MKRATALSRFLKPVWAELVEALSFCRIAGRKEGPSTSSGQTVRARASHRTTTLLTVVTASLALSGCGLRPLYGGGSKGAVAQSLGQIEVAAIPGKAGWLVRNAVTDRLGAMPQGAATYRLEIELDDQITGFGVRRDDTVTRERRTLRARYRLVEAGKGTVVLDATAGSDAGIDIVSSEYATIAAENTALENLSQVIADQIVTRLALYAQNSGDSPPAGTP</sequence>
<protein>
    <recommendedName>
        <fullName evidence="3">LPS-assembly lipoprotein</fullName>
    </recommendedName>
</protein>
<dbReference type="InterPro" id="IPR007485">
    <property type="entry name" value="LPS_assembly_LptE"/>
</dbReference>
<dbReference type="EMBL" id="QYUM01000002">
    <property type="protein sequence ID" value="RJF93711.1"/>
    <property type="molecule type" value="Genomic_DNA"/>
</dbReference>
<proteinExistence type="predicted"/>
<name>A0A418WR71_9SPHN</name>
<evidence type="ECO:0000313" key="2">
    <source>
        <dbReference type="Proteomes" id="UP000286100"/>
    </source>
</evidence>
<dbReference type="Proteomes" id="UP000286100">
    <property type="component" value="Unassembled WGS sequence"/>
</dbReference>
<dbReference type="Pfam" id="PF04390">
    <property type="entry name" value="LptE"/>
    <property type="match status" value="1"/>
</dbReference>
<dbReference type="Gene3D" id="3.30.160.150">
    <property type="entry name" value="Lipoprotein like domain"/>
    <property type="match status" value="1"/>
</dbReference>
<gene>
    <name evidence="1" type="ORF">D3876_05290</name>
</gene>
<accession>A0A418WR71</accession>
<comment type="caution">
    <text evidence="1">The sequence shown here is derived from an EMBL/GenBank/DDBJ whole genome shotgun (WGS) entry which is preliminary data.</text>
</comment>
<dbReference type="AlphaFoldDB" id="A0A418WR71"/>
<organism evidence="1 2">
    <name type="scientific">Sphingomonas cavernae</name>
    <dbReference type="NCBI Taxonomy" id="2320861"/>
    <lineage>
        <taxon>Bacteria</taxon>
        <taxon>Pseudomonadati</taxon>
        <taxon>Pseudomonadota</taxon>
        <taxon>Alphaproteobacteria</taxon>
        <taxon>Sphingomonadales</taxon>
        <taxon>Sphingomonadaceae</taxon>
        <taxon>Sphingomonas</taxon>
    </lineage>
</organism>
<dbReference type="GO" id="GO:0043165">
    <property type="term" value="P:Gram-negative-bacterium-type cell outer membrane assembly"/>
    <property type="evidence" value="ECO:0007669"/>
    <property type="project" value="InterPro"/>
</dbReference>